<sequence>MAELPYRDFERAEQAQSDKARRLFEYWLQLKRNGRPGPRIAFDPTEVPSLLSSLLLGDIEPDPFRVFFRLAGTRVAAFSRLDFSGYYLDALDYKGRDSVEWADCYRHVHAKQIGVIGINRVTWPDEAPLEYEFAVLPLERGGDPAGSFIAIEVYDSLDPNLIGEMPEVRVFPKG</sequence>
<proteinExistence type="predicted"/>
<dbReference type="EMBL" id="JAUYVI010000006">
    <property type="protein sequence ID" value="MDQ7250086.1"/>
    <property type="molecule type" value="Genomic_DNA"/>
</dbReference>
<dbReference type="Proteomes" id="UP001230156">
    <property type="component" value="Unassembled WGS sequence"/>
</dbReference>
<keyword evidence="2" id="KW-1185">Reference proteome</keyword>
<name>A0ABU0YQU0_9PROT</name>
<dbReference type="RefSeq" id="WP_379958880.1">
    <property type="nucleotide sequence ID" value="NZ_JAUYVI010000006.1"/>
</dbReference>
<comment type="caution">
    <text evidence="1">The sequence shown here is derived from an EMBL/GenBank/DDBJ whole genome shotgun (WGS) entry which is preliminary data.</text>
</comment>
<gene>
    <name evidence="1" type="ORF">Q8A70_20520</name>
</gene>
<organism evidence="1 2">
    <name type="scientific">Dongia sedimenti</name>
    <dbReference type="NCBI Taxonomy" id="3064282"/>
    <lineage>
        <taxon>Bacteria</taxon>
        <taxon>Pseudomonadati</taxon>
        <taxon>Pseudomonadota</taxon>
        <taxon>Alphaproteobacteria</taxon>
        <taxon>Rhodospirillales</taxon>
        <taxon>Dongiaceae</taxon>
        <taxon>Dongia</taxon>
    </lineage>
</organism>
<reference evidence="2" key="1">
    <citation type="submission" date="2023-08" db="EMBL/GenBank/DDBJ databases">
        <title>Rhodospirillaceae gen. nov., a novel taxon isolated from the Yangtze River Yuezi River estuary sludge.</title>
        <authorList>
            <person name="Ruan L."/>
        </authorList>
    </citation>
    <scope>NUCLEOTIDE SEQUENCE [LARGE SCALE GENOMIC DNA]</scope>
    <source>
        <strain evidence="2">R-7</strain>
    </source>
</reference>
<dbReference type="Pfam" id="PF07310">
    <property type="entry name" value="PAS_5"/>
    <property type="match status" value="1"/>
</dbReference>
<evidence type="ECO:0000313" key="1">
    <source>
        <dbReference type="EMBL" id="MDQ7250086.1"/>
    </source>
</evidence>
<evidence type="ECO:0000313" key="2">
    <source>
        <dbReference type="Proteomes" id="UP001230156"/>
    </source>
</evidence>
<protein>
    <submittedName>
        <fullName evidence="1">PAS domain-containing protein</fullName>
    </submittedName>
</protein>
<accession>A0ABU0YQU0</accession>
<dbReference type="InterPro" id="IPR009922">
    <property type="entry name" value="DUF1457"/>
</dbReference>